<dbReference type="InterPro" id="IPR000315">
    <property type="entry name" value="Znf_B-box"/>
</dbReference>
<dbReference type="SMART" id="SM00336">
    <property type="entry name" value="BBOX"/>
    <property type="match status" value="2"/>
</dbReference>
<dbReference type="EMBL" id="RXGB01000366">
    <property type="protein sequence ID" value="TMX03770.1"/>
    <property type="molecule type" value="Genomic_DNA"/>
</dbReference>
<dbReference type="GO" id="GO:0009909">
    <property type="term" value="P:regulation of flower development"/>
    <property type="evidence" value="ECO:0007669"/>
    <property type="project" value="InterPro"/>
</dbReference>
<dbReference type="GO" id="GO:2000028">
    <property type="term" value="P:regulation of photoperiodism, flowering"/>
    <property type="evidence" value="ECO:0007669"/>
    <property type="project" value="TreeGrafter"/>
</dbReference>
<dbReference type="PROSITE" id="PS51017">
    <property type="entry name" value="CCT"/>
    <property type="match status" value="1"/>
</dbReference>
<feature type="domain" description="CCT" evidence="10">
    <location>
        <begin position="335"/>
        <end position="377"/>
    </location>
</feature>
<evidence type="ECO:0000256" key="4">
    <source>
        <dbReference type="ARBA" id="ARBA00022771"/>
    </source>
</evidence>
<evidence type="ECO:0000256" key="5">
    <source>
        <dbReference type="ARBA" id="ARBA00022833"/>
    </source>
</evidence>
<evidence type="ECO:0000259" key="10">
    <source>
        <dbReference type="PROSITE" id="PS51017"/>
    </source>
</evidence>
<evidence type="ECO:0000256" key="8">
    <source>
        <dbReference type="PROSITE-ProRule" id="PRU00357"/>
    </source>
</evidence>
<feature type="domain" description="B box-type" evidence="9">
    <location>
        <begin position="16"/>
        <end position="63"/>
    </location>
</feature>
<feature type="domain" description="B box-type" evidence="9">
    <location>
        <begin position="59"/>
        <end position="106"/>
    </location>
</feature>
<dbReference type="GO" id="GO:0008270">
    <property type="term" value="F:zinc ion binding"/>
    <property type="evidence" value="ECO:0007669"/>
    <property type="project" value="UniProtKB-KW"/>
</dbReference>
<dbReference type="CDD" id="cd19821">
    <property type="entry name" value="Bbox1_BBX-like"/>
    <property type="match status" value="2"/>
</dbReference>
<dbReference type="InterPro" id="IPR045281">
    <property type="entry name" value="CONSTANS-like"/>
</dbReference>
<evidence type="ECO:0000313" key="11">
    <source>
        <dbReference type="EMBL" id="TMX03770.1"/>
    </source>
</evidence>
<dbReference type="GO" id="GO:0005634">
    <property type="term" value="C:nucleus"/>
    <property type="evidence" value="ECO:0007669"/>
    <property type="project" value="UniProtKB-SubCell"/>
</dbReference>
<dbReference type="GO" id="GO:0003700">
    <property type="term" value="F:DNA-binding transcription factor activity"/>
    <property type="evidence" value="ECO:0007669"/>
    <property type="project" value="TreeGrafter"/>
</dbReference>
<dbReference type="PANTHER" id="PTHR31319">
    <property type="entry name" value="ZINC FINGER PROTEIN CONSTANS-LIKE 4"/>
    <property type="match status" value="1"/>
</dbReference>
<keyword evidence="6 8" id="KW-0539">Nucleus</keyword>
<name>A0A6N2CFZ2_SOLCI</name>
<keyword evidence="5" id="KW-0862">Zinc</keyword>
<keyword evidence="3" id="KW-0479">Metal-binding</keyword>
<comment type="caution">
    <text evidence="11">The sequence shown here is derived from an EMBL/GenBank/DDBJ whole genome shotgun (WGS) entry which is preliminary data.</text>
</comment>
<reference evidence="11" key="1">
    <citation type="submission" date="2019-05" db="EMBL/GenBank/DDBJ databases">
        <title>The de novo reference genome and transcriptome assemblies of the wild tomato species Solanum chilense.</title>
        <authorList>
            <person name="Stam R."/>
            <person name="Nosenko T."/>
            <person name="Hoerger A.C."/>
            <person name="Stephan W."/>
            <person name="Seidel M.A."/>
            <person name="Kuhn J.M.M."/>
            <person name="Haberer G."/>
            <person name="Tellier A."/>
        </authorList>
    </citation>
    <scope>NUCLEOTIDE SEQUENCE</scope>
    <source>
        <tissue evidence="11">Mature leaves</tissue>
    </source>
</reference>
<keyword evidence="4 7" id="KW-0863">Zinc-finger</keyword>
<evidence type="ECO:0000256" key="7">
    <source>
        <dbReference type="PROSITE-ProRule" id="PRU00024"/>
    </source>
</evidence>
<proteinExistence type="inferred from homology"/>
<evidence type="ECO:0000256" key="1">
    <source>
        <dbReference type="ARBA" id="ARBA00004123"/>
    </source>
</evidence>
<evidence type="ECO:0000256" key="3">
    <source>
        <dbReference type="ARBA" id="ARBA00022723"/>
    </source>
</evidence>
<organism evidence="11">
    <name type="scientific">Solanum chilense</name>
    <name type="common">Tomato</name>
    <name type="synonym">Lycopersicon chilense</name>
    <dbReference type="NCBI Taxonomy" id="4083"/>
    <lineage>
        <taxon>Eukaryota</taxon>
        <taxon>Viridiplantae</taxon>
        <taxon>Streptophyta</taxon>
        <taxon>Embryophyta</taxon>
        <taxon>Tracheophyta</taxon>
        <taxon>Spermatophyta</taxon>
        <taxon>Magnoliopsida</taxon>
        <taxon>eudicotyledons</taxon>
        <taxon>Gunneridae</taxon>
        <taxon>Pentapetalae</taxon>
        <taxon>asterids</taxon>
        <taxon>lamiids</taxon>
        <taxon>Solanales</taxon>
        <taxon>Solanaceae</taxon>
        <taxon>Solanoideae</taxon>
        <taxon>Solaneae</taxon>
        <taxon>Solanum</taxon>
        <taxon>Solanum subgen. Lycopersicon</taxon>
    </lineage>
</organism>
<dbReference type="AlphaFoldDB" id="A0A6N2CFZ2"/>
<evidence type="ECO:0000256" key="2">
    <source>
        <dbReference type="ARBA" id="ARBA00010024"/>
    </source>
</evidence>
<accession>A0A6N2CFZ2</accession>
<dbReference type="PROSITE" id="PS50119">
    <property type="entry name" value="ZF_BBOX"/>
    <property type="match status" value="2"/>
</dbReference>
<evidence type="ECO:0000259" key="9">
    <source>
        <dbReference type="PROSITE" id="PS50119"/>
    </source>
</evidence>
<dbReference type="PANTHER" id="PTHR31319:SF72">
    <property type="entry name" value="CONSTANS"/>
    <property type="match status" value="1"/>
</dbReference>
<dbReference type="Pfam" id="PF00643">
    <property type="entry name" value="zf-B_box"/>
    <property type="match status" value="1"/>
</dbReference>
<comment type="similarity">
    <text evidence="2">Belongs to the CONSTANS family.</text>
</comment>
<evidence type="ECO:0008006" key="12">
    <source>
        <dbReference type="Google" id="ProtNLM"/>
    </source>
</evidence>
<gene>
    <name evidence="11" type="ORF">EJD97_014174</name>
</gene>
<sequence>MLKNENSGGFDGSRNNWSRVCDSCRSTACAVYCRADSSFLCAGCDTRMHAANLLASRHKRVWICEACERSPAAFLCKADAASLCTSCDADIHSASPLACRHHRVPIMPILGSHTKLILLHWFYNDWWAHRGKPEDYGFLSSTQNADDMTVNEEDEDEAASWLLLNPLVKKNNKNNFDNDNNDQNNNYGTLFGGEVVDDYLDLAEYGGDSQFNDQYGVNQQQHHYSVPQKSYHGDSVVPVQEGQGKSLILYNQQQQQQIHHLNFQLGIEYDNSNTRYGYPATMSHSVSISSMDVSVIPESALSETSNSHLRPPKGNMDLFLGPPIQIPPQLTPMDREARVLKYREKKKNRKFEKTIRYALRKVYAETRPRIKDRFAKRTEVAEEDQMLSTQLMADGIYGIVPS</sequence>
<dbReference type="InterPro" id="IPR010402">
    <property type="entry name" value="CCT_domain"/>
</dbReference>
<comment type="subcellular location">
    <subcellularLocation>
        <location evidence="1 8">Nucleus</location>
    </subcellularLocation>
</comment>
<dbReference type="InterPro" id="IPR049808">
    <property type="entry name" value="CONSTANS-like_Bbox1"/>
</dbReference>
<dbReference type="Pfam" id="PF06203">
    <property type="entry name" value="CCT"/>
    <property type="match status" value="1"/>
</dbReference>
<evidence type="ECO:0000256" key="6">
    <source>
        <dbReference type="ARBA" id="ARBA00023242"/>
    </source>
</evidence>
<protein>
    <recommendedName>
        <fullName evidence="12">CONSTANS-like 1 protein</fullName>
    </recommendedName>
</protein>